<dbReference type="CDD" id="cd07324">
    <property type="entry name" value="M48C_Oma1-like"/>
    <property type="match status" value="1"/>
</dbReference>
<dbReference type="Proteomes" id="UP000754226">
    <property type="component" value="Unassembled WGS sequence"/>
</dbReference>
<evidence type="ECO:0000256" key="1">
    <source>
        <dbReference type="ARBA" id="ARBA00022670"/>
    </source>
</evidence>
<keyword evidence="5 6" id="KW-0482">Metalloprotease</keyword>
<evidence type="ECO:0000313" key="9">
    <source>
        <dbReference type="Proteomes" id="UP000754226"/>
    </source>
</evidence>
<keyword evidence="4 6" id="KW-0862">Zinc</keyword>
<comment type="similarity">
    <text evidence="6">Belongs to the peptidase M48 family.</text>
</comment>
<accession>A0A943EHM1</accession>
<proteinExistence type="inferred from homology"/>
<dbReference type="EMBL" id="JAGZCZ010000009">
    <property type="protein sequence ID" value="MBS5520216.1"/>
    <property type="molecule type" value="Genomic_DNA"/>
</dbReference>
<evidence type="ECO:0000256" key="2">
    <source>
        <dbReference type="ARBA" id="ARBA00022723"/>
    </source>
</evidence>
<dbReference type="PANTHER" id="PTHR22726">
    <property type="entry name" value="METALLOENDOPEPTIDASE OMA1"/>
    <property type="match status" value="1"/>
</dbReference>
<dbReference type="InterPro" id="IPR001915">
    <property type="entry name" value="Peptidase_M48"/>
</dbReference>
<sequence length="401" mass="43556">MILFLEVDMMERSVWKNRLASAALAGVMGLVLSFTALPMPRAHADVLGAILAGVQGVAVYGQVDKALNYYNNTEEGRQKLFSSYKEKYGVNYDSYLNGQLTDMMGQLTSAIGAVDPTIHQKPYLYFINNDTSFNAFCSMGHVMSVNTGLYSMTSNPDEIAVVLLHEMGHGQKNHVVSSTRKKMQVAVAAGVLSGAAGSGMADLALNILVNQIDNVQIGKSDEWEADNLALTYLLRSNYNPGATAAMWQRVMDRSKTYKSSFVGEIFSPSDHPTHQQRRDNYAKRLTDLSGGNVTVDADKGMVKVGGKDFVAPHAYGDMSAKERAYFVMGNLTAAFMHKQNLKDASAQGSTVYLGNQPIMVSVNGDPSAAELAQKLNAIKSGKESKIASRELNLQKKAAPKK</sequence>
<dbReference type="GO" id="GO:0004222">
    <property type="term" value="F:metalloendopeptidase activity"/>
    <property type="evidence" value="ECO:0007669"/>
    <property type="project" value="InterPro"/>
</dbReference>
<dbReference type="GO" id="GO:0051603">
    <property type="term" value="P:proteolysis involved in protein catabolic process"/>
    <property type="evidence" value="ECO:0007669"/>
    <property type="project" value="TreeGrafter"/>
</dbReference>
<organism evidence="8 9">
    <name type="scientific">Acidaminococcus intestini</name>
    <dbReference type="NCBI Taxonomy" id="187327"/>
    <lineage>
        <taxon>Bacteria</taxon>
        <taxon>Bacillati</taxon>
        <taxon>Bacillota</taxon>
        <taxon>Negativicutes</taxon>
        <taxon>Acidaminococcales</taxon>
        <taxon>Acidaminococcaceae</taxon>
        <taxon>Acidaminococcus</taxon>
    </lineage>
</organism>
<comment type="caution">
    <text evidence="8">The sequence shown here is derived from an EMBL/GenBank/DDBJ whole genome shotgun (WGS) entry which is preliminary data.</text>
</comment>
<gene>
    <name evidence="8" type="ORF">KHX13_07835</name>
</gene>
<evidence type="ECO:0000256" key="4">
    <source>
        <dbReference type="ARBA" id="ARBA00022833"/>
    </source>
</evidence>
<dbReference type="InterPro" id="IPR051156">
    <property type="entry name" value="Mito/Outer_Membr_Metalloprot"/>
</dbReference>
<comment type="cofactor">
    <cofactor evidence="6">
        <name>Zn(2+)</name>
        <dbReference type="ChEBI" id="CHEBI:29105"/>
    </cofactor>
    <text evidence="6">Binds 1 zinc ion per subunit.</text>
</comment>
<keyword evidence="3 6" id="KW-0378">Hydrolase</keyword>
<dbReference type="AlphaFoldDB" id="A0A943EHM1"/>
<reference evidence="8" key="1">
    <citation type="submission" date="2021-02" db="EMBL/GenBank/DDBJ databases">
        <title>Infant gut strain persistence is associated with maternal origin, phylogeny, and functional potential including surface adhesion and iron acquisition.</title>
        <authorList>
            <person name="Lou Y.C."/>
        </authorList>
    </citation>
    <scope>NUCLEOTIDE SEQUENCE</scope>
    <source>
        <strain evidence="8">L3_106_000M1_dasL3_106_000M1_concoct_15</strain>
    </source>
</reference>
<dbReference type="Gene3D" id="3.30.2010.10">
    <property type="entry name" value="Metalloproteases ('zincins'), catalytic domain"/>
    <property type="match status" value="1"/>
</dbReference>
<dbReference type="PANTHER" id="PTHR22726:SF1">
    <property type="entry name" value="METALLOENDOPEPTIDASE OMA1, MITOCHONDRIAL"/>
    <property type="match status" value="1"/>
</dbReference>
<feature type="domain" description="Peptidase M48" evidence="7">
    <location>
        <begin position="119"/>
        <end position="277"/>
    </location>
</feature>
<dbReference type="GO" id="GO:0046872">
    <property type="term" value="F:metal ion binding"/>
    <property type="evidence" value="ECO:0007669"/>
    <property type="project" value="UniProtKB-KW"/>
</dbReference>
<name>A0A943EHM1_9FIRM</name>
<evidence type="ECO:0000259" key="7">
    <source>
        <dbReference type="Pfam" id="PF01435"/>
    </source>
</evidence>
<evidence type="ECO:0000313" key="8">
    <source>
        <dbReference type="EMBL" id="MBS5520216.1"/>
    </source>
</evidence>
<keyword evidence="2" id="KW-0479">Metal-binding</keyword>
<dbReference type="Pfam" id="PF01435">
    <property type="entry name" value="Peptidase_M48"/>
    <property type="match status" value="1"/>
</dbReference>
<evidence type="ECO:0000256" key="6">
    <source>
        <dbReference type="RuleBase" id="RU003983"/>
    </source>
</evidence>
<keyword evidence="1 6" id="KW-0645">Protease</keyword>
<evidence type="ECO:0000256" key="3">
    <source>
        <dbReference type="ARBA" id="ARBA00022801"/>
    </source>
</evidence>
<evidence type="ECO:0000256" key="5">
    <source>
        <dbReference type="ARBA" id="ARBA00023049"/>
    </source>
</evidence>
<protein>
    <submittedName>
        <fullName evidence="8">M48 family metallopeptidase</fullName>
    </submittedName>
</protein>
<dbReference type="GO" id="GO:0016020">
    <property type="term" value="C:membrane"/>
    <property type="evidence" value="ECO:0007669"/>
    <property type="project" value="TreeGrafter"/>
</dbReference>